<dbReference type="RefSeq" id="WP_006769240.1">
    <property type="nucleotide sequence ID" value="NC_004369.1"/>
</dbReference>
<reference evidence="2 3" key="1">
    <citation type="journal article" date="2003" name="Genome Res.">
        <title>Comparative complete genome sequence analysis of the amino acid replacements responsible for the thermostability of Corynebacterium efficiens.</title>
        <authorList>
            <person name="Nishio Y."/>
            <person name="Nakamura Y."/>
            <person name="Kawarabayasi Y."/>
            <person name="Usuda Y."/>
            <person name="Kimura E."/>
            <person name="Sugimoto S."/>
            <person name="Matsui K."/>
            <person name="Yamagishi A."/>
            <person name="Kikuchi H."/>
            <person name="Ikeo K."/>
            <person name="Gojobori T."/>
        </authorList>
    </citation>
    <scope>NUCLEOTIDE SEQUENCE [LARGE SCALE GENOMIC DNA]</scope>
    <source>
        <strain evidence="3">DSM 44549 / YS-314 / AJ 12310 / JCM 11189 / NBRC 100395</strain>
    </source>
</reference>
<organism evidence="2 3">
    <name type="scientific">Corynebacterium efficiens (strain DSM 44549 / YS-314 / AJ 12310 / JCM 11189 / NBRC 100395)</name>
    <dbReference type="NCBI Taxonomy" id="196164"/>
    <lineage>
        <taxon>Bacteria</taxon>
        <taxon>Bacillati</taxon>
        <taxon>Actinomycetota</taxon>
        <taxon>Actinomycetes</taxon>
        <taxon>Mycobacteriales</taxon>
        <taxon>Corynebacteriaceae</taxon>
        <taxon>Corynebacterium</taxon>
    </lineage>
</organism>
<dbReference type="AlphaFoldDB" id="Q8FQ55"/>
<evidence type="ECO:0008006" key="4">
    <source>
        <dbReference type="Google" id="ProtNLM"/>
    </source>
</evidence>
<dbReference type="HOGENOM" id="CLU_1530078_0_0_11"/>
<dbReference type="KEGG" id="cef:CE1279"/>
<accession>C8NKX3</accession>
<keyword evidence="3" id="KW-1185">Reference proteome</keyword>
<protein>
    <recommendedName>
        <fullName evidence="4">Secreted protein</fullName>
    </recommendedName>
</protein>
<dbReference type="Proteomes" id="UP000001409">
    <property type="component" value="Chromosome"/>
</dbReference>
<evidence type="ECO:0000313" key="2">
    <source>
        <dbReference type="EMBL" id="BAC18089.1"/>
    </source>
</evidence>
<dbReference type="EMBL" id="BA000035">
    <property type="protein sequence ID" value="BAC18089.1"/>
    <property type="molecule type" value="Genomic_DNA"/>
</dbReference>
<accession>Q8FQ55</accession>
<dbReference type="STRING" id="196164.gene:10741688"/>
<keyword evidence="1" id="KW-0732">Signal</keyword>
<proteinExistence type="predicted"/>
<feature type="signal peptide" evidence="1">
    <location>
        <begin position="1"/>
        <end position="28"/>
    </location>
</feature>
<feature type="chain" id="PRO_5004306198" description="Secreted protein" evidence="1">
    <location>
        <begin position="29"/>
        <end position="175"/>
    </location>
</feature>
<sequence length="175" mass="18203">MKLTSSILTATIATTIAASALLAPTATALQVDTSGLTCVLKWTAAEQQLIKDFDLDRAEADLLARHPERADDLTAFFAYARTTSEPLAQVTGAATTTAAGDVDLEASLHTYAANTKVVPAATDVYVTRGQARSVLVALQAGVVSFPEEINIEDALERCANSAVSIQPTGSSFGSS</sequence>
<evidence type="ECO:0000313" key="3">
    <source>
        <dbReference type="Proteomes" id="UP000001409"/>
    </source>
</evidence>
<evidence type="ECO:0000256" key="1">
    <source>
        <dbReference type="SAM" id="SignalP"/>
    </source>
</evidence>
<name>Q8FQ55_COREF</name>